<dbReference type="EMBL" id="CP121196">
    <property type="protein sequence ID" value="XBH16664.1"/>
    <property type="molecule type" value="Genomic_DNA"/>
</dbReference>
<feature type="signal peptide" evidence="1">
    <location>
        <begin position="1"/>
        <end position="27"/>
    </location>
</feature>
<dbReference type="Gene3D" id="2.60.40.420">
    <property type="entry name" value="Cupredoxins - blue copper proteins"/>
    <property type="match status" value="1"/>
</dbReference>
<keyword evidence="1" id="KW-0732">Signal</keyword>
<organism evidence="2">
    <name type="scientific">Telmatobacter sp. DSM 110680</name>
    <dbReference type="NCBI Taxonomy" id="3036704"/>
    <lineage>
        <taxon>Bacteria</taxon>
        <taxon>Pseudomonadati</taxon>
        <taxon>Acidobacteriota</taxon>
        <taxon>Terriglobia</taxon>
        <taxon>Terriglobales</taxon>
        <taxon>Acidobacteriaceae</taxon>
        <taxon>Telmatobacter</taxon>
    </lineage>
</organism>
<feature type="chain" id="PRO_5043683430" description="Blue (type 1) copper domain-containing protein" evidence="1">
    <location>
        <begin position="28"/>
        <end position="182"/>
    </location>
</feature>
<dbReference type="AlphaFoldDB" id="A0AAU7DG90"/>
<reference evidence="2" key="1">
    <citation type="submission" date="2023-03" db="EMBL/GenBank/DDBJ databases">
        <title>Edaphobacter sp.</title>
        <authorList>
            <person name="Huber K.J."/>
            <person name="Papendorf J."/>
            <person name="Pilke C."/>
            <person name="Bunk B."/>
            <person name="Sproeer C."/>
            <person name="Pester M."/>
        </authorList>
    </citation>
    <scope>NUCLEOTIDE SEQUENCE</scope>
    <source>
        <strain evidence="2">DSM 110680</strain>
    </source>
</reference>
<gene>
    <name evidence="2" type="ORF">P8935_19070</name>
</gene>
<evidence type="ECO:0000313" key="2">
    <source>
        <dbReference type="EMBL" id="XBH16664.1"/>
    </source>
</evidence>
<accession>A0AAU7DG90</accession>
<protein>
    <recommendedName>
        <fullName evidence="3">Blue (type 1) copper domain-containing protein</fullName>
    </recommendedName>
</protein>
<dbReference type="InterPro" id="IPR008972">
    <property type="entry name" value="Cupredoxin"/>
</dbReference>
<sequence>MRMNFVWRIATPLFASLALGFTTGANAQEKPRIVQVVALDECDPATFDSALGPDFCKNVTLGASTVLSDLFAGAAKGEPDPGWDFEPDSAEIRDGAVLSVVDEGGEPHTFTEVAKFGGGFIDGLNAPGQETVPECVGGFKNIAVARTRILQGSTFQVTNLSKGEHLFQCCIHPWMKFKVTVK</sequence>
<dbReference type="SUPFAM" id="SSF49503">
    <property type="entry name" value="Cupredoxins"/>
    <property type="match status" value="1"/>
</dbReference>
<evidence type="ECO:0008006" key="3">
    <source>
        <dbReference type="Google" id="ProtNLM"/>
    </source>
</evidence>
<proteinExistence type="predicted"/>
<evidence type="ECO:0000256" key="1">
    <source>
        <dbReference type="SAM" id="SignalP"/>
    </source>
</evidence>
<dbReference type="RefSeq" id="WP_348261893.1">
    <property type="nucleotide sequence ID" value="NZ_CP121196.1"/>
</dbReference>
<name>A0AAU7DG90_9BACT</name>